<dbReference type="OrthoDB" id="5148996at2"/>
<feature type="chain" id="PRO_5011554889" evidence="1">
    <location>
        <begin position="24"/>
        <end position="209"/>
    </location>
</feature>
<keyword evidence="3" id="KW-0378">Hydrolase</keyword>
<evidence type="ECO:0000313" key="3">
    <source>
        <dbReference type="EMBL" id="SFC73611.1"/>
    </source>
</evidence>
<evidence type="ECO:0000313" key="4">
    <source>
        <dbReference type="Proteomes" id="UP000199672"/>
    </source>
</evidence>
<keyword evidence="1" id="KW-0732">Signal</keyword>
<reference evidence="4" key="1">
    <citation type="submission" date="2016-10" db="EMBL/GenBank/DDBJ databases">
        <authorList>
            <person name="Varghese N."/>
            <person name="Submissions S."/>
        </authorList>
    </citation>
    <scope>NUCLEOTIDE SEQUENCE [LARGE SCALE GENOMIC DNA]</scope>
    <source>
        <strain evidence="4">CGMCC 1.10370</strain>
    </source>
</reference>
<gene>
    <name evidence="3" type="ORF">SAMN05216297_10274</name>
</gene>
<dbReference type="InterPro" id="IPR039564">
    <property type="entry name" value="Peptidase_C39-like"/>
</dbReference>
<feature type="domain" description="Peptidase C39-like" evidence="2">
    <location>
        <begin position="52"/>
        <end position="180"/>
    </location>
</feature>
<dbReference type="GO" id="GO:0008233">
    <property type="term" value="F:peptidase activity"/>
    <property type="evidence" value="ECO:0007669"/>
    <property type="project" value="UniProtKB-KW"/>
</dbReference>
<proteinExistence type="predicted"/>
<accession>A0A1I1LKQ2</accession>
<dbReference type="EMBL" id="FOMH01000002">
    <property type="protein sequence ID" value="SFC73611.1"/>
    <property type="molecule type" value="Genomic_DNA"/>
</dbReference>
<feature type="signal peptide" evidence="1">
    <location>
        <begin position="1"/>
        <end position="23"/>
    </location>
</feature>
<protein>
    <submittedName>
        <fullName evidence="3">Papain-like cysteine protease AvrRpt2</fullName>
    </submittedName>
</protein>
<keyword evidence="3" id="KW-0645">Protease</keyword>
<evidence type="ECO:0000259" key="2">
    <source>
        <dbReference type="Pfam" id="PF13529"/>
    </source>
</evidence>
<evidence type="ECO:0000256" key="1">
    <source>
        <dbReference type="SAM" id="SignalP"/>
    </source>
</evidence>
<keyword evidence="4" id="KW-1185">Reference proteome</keyword>
<dbReference type="Gene3D" id="3.90.70.10">
    <property type="entry name" value="Cysteine proteinases"/>
    <property type="match status" value="1"/>
</dbReference>
<dbReference type="Pfam" id="PF13529">
    <property type="entry name" value="Peptidase_C39_2"/>
    <property type="match status" value="1"/>
</dbReference>
<dbReference type="AlphaFoldDB" id="A0A1I1LKQ2"/>
<dbReference type="GO" id="GO:0006508">
    <property type="term" value="P:proteolysis"/>
    <property type="evidence" value="ECO:0007669"/>
    <property type="project" value="UniProtKB-KW"/>
</dbReference>
<organism evidence="3 4">
    <name type="scientific">Flavobacterium phragmitis</name>
    <dbReference type="NCBI Taxonomy" id="739143"/>
    <lineage>
        <taxon>Bacteria</taxon>
        <taxon>Pseudomonadati</taxon>
        <taxon>Bacteroidota</taxon>
        <taxon>Flavobacteriia</taxon>
        <taxon>Flavobacteriales</taxon>
        <taxon>Flavobacteriaceae</taxon>
        <taxon>Flavobacterium</taxon>
    </lineage>
</organism>
<dbReference type="Proteomes" id="UP000199672">
    <property type="component" value="Unassembled WGS sequence"/>
</dbReference>
<name>A0A1I1LKQ2_9FLAO</name>
<sequence>MKFKIFGIVLMTLLIFTTVKTKAQNVQQLGANYFSAGIPSNNFQFYAMNSRQRNMNWCWAACIQMVLNYNGLYVTQEDIVMRCFGSLTDHTGGPREMFTALSGWGYNVYGGISTIYTNNYPTNANEIQAFLGSNRPLIVGLNQPNSDIGHAYVLTALFYSLTYDYYGNAVVIPDKVVLRDPWPTNPSRLEMSWYEFVSRVNMCYKVWVN</sequence>